<feature type="domain" description="Aminotransferase class V" evidence="13">
    <location>
        <begin position="4"/>
        <end position="369"/>
    </location>
</feature>
<dbReference type="NCBIfam" id="TIGR03403">
    <property type="entry name" value="nifS_epsilon"/>
    <property type="match status" value="1"/>
</dbReference>
<evidence type="ECO:0000256" key="9">
    <source>
        <dbReference type="ARBA" id="ARBA00023004"/>
    </source>
</evidence>
<reference evidence="14 15" key="1">
    <citation type="submission" date="2019-09" db="EMBL/GenBank/DDBJ databases">
        <title>Complete genome sequencing of four Arcobacter species reveals a diverse suite of mobile elements.</title>
        <authorList>
            <person name="Miller W.G."/>
            <person name="Yee E."/>
            <person name="Bono J.L."/>
        </authorList>
    </citation>
    <scope>NUCLEOTIDE SEQUENCE [LARGE SCALE GENOMIC DNA]</scope>
    <source>
        <strain evidence="14 15">LMG 26638</strain>
    </source>
</reference>
<accession>A0A5C2H9C7</accession>
<name>A0A5C2H9C7_9BACT</name>
<dbReference type="InterPro" id="IPR015422">
    <property type="entry name" value="PyrdxlP-dep_Trfase_small"/>
</dbReference>
<sequence length="399" mass="43083">MMEVYLDNNATTMVDPKVFEEMKPFFCDIYGNPNSLHRFGAGTHPKMVEALNFLYEGINAADEDDIIITANATESINTVIKGVWIDKILNGDKKHIITTEVEHPAVTAACRFLQSQGVAVTYLGVNAEGTIDAQQVKDCIKDETALVSVMWANNETGKIFPIKEIGQICRDAGVLFHTDATQAIGKIPVDVQDCNVDYLSFSAHKFHGPKGIGGLYVRKSCALTPLLHGGEQMGGLRAGTVDVASMVGMGWAMKLATSTMALAYEKNHISKLRDKLESAILELPDTIVIGGTENRTPNTTLISIRGVEGESMLWDLNQKGIGASTGSACASEDLEANPVMNAFGSDSELAHTGVRFSLSRFTTEEQIDYAIEVIKNAVTRLRGISSSYAYAPASHASGL</sequence>
<dbReference type="InterPro" id="IPR000192">
    <property type="entry name" value="Aminotrans_V_dom"/>
</dbReference>
<evidence type="ECO:0000313" key="14">
    <source>
        <dbReference type="EMBL" id="QEP33826.1"/>
    </source>
</evidence>
<dbReference type="GO" id="GO:0051537">
    <property type="term" value="F:2 iron, 2 sulfur cluster binding"/>
    <property type="evidence" value="ECO:0007669"/>
    <property type="project" value="UniProtKB-KW"/>
</dbReference>
<dbReference type="GO" id="GO:0031071">
    <property type="term" value="F:cysteine desulfurase activity"/>
    <property type="evidence" value="ECO:0007669"/>
    <property type="project" value="UniProtKB-EC"/>
</dbReference>
<dbReference type="InterPro" id="IPR020578">
    <property type="entry name" value="Aminotrans_V_PyrdxlP_BS"/>
</dbReference>
<dbReference type="EMBL" id="CP035928">
    <property type="protein sequence ID" value="QEP33826.1"/>
    <property type="molecule type" value="Genomic_DNA"/>
</dbReference>
<evidence type="ECO:0000256" key="5">
    <source>
        <dbReference type="ARBA" id="ARBA00022679"/>
    </source>
</evidence>
<keyword evidence="8" id="KW-0663">Pyridoxal phosphate</keyword>
<dbReference type="AlphaFoldDB" id="A0A5C2H9C7"/>
<keyword evidence="7" id="KW-0479">Metal-binding</keyword>
<evidence type="ECO:0000259" key="13">
    <source>
        <dbReference type="Pfam" id="PF00266"/>
    </source>
</evidence>
<keyword evidence="5 14" id="KW-0808">Transferase</keyword>
<comment type="similarity">
    <text evidence="3">Belongs to the class-V pyridoxal-phosphate-dependent aminotransferase family. NifS/IscS subfamily.</text>
</comment>
<evidence type="ECO:0000256" key="6">
    <source>
        <dbReference type="ARBA" id="ARBA00022714"/>
    </source>
</evidence>
<evidence type="ECO:0000313" key="15">
    <source>
        <dbReference type="Proteomes" id="UP000322726"/>
    </source>
</evidence>
<dbReference type="InterPro" id="IPR017773">
    <property type="entry name" value="Cys_deSase_NifS_proteobacteria"/>
</dbReference>
<gene>
    <name evidence="14" type="primary">iscS</name>
    <name evidence="14" type="ORF">APAC_0680</name>
</gene>
<evidence type="ECO:0000256" key="1">
    <source>
        <dbReference type="ARBA" id="ARBA00001933"/>
    </source>
</evidence>
<dbReference type="FunFam" id="3.40.640.10:FF:000084">
    <property type="entry name" value="IscS-like cysteine desulfurase"/>
    <property type="match status" value="1"/>
</dbReference>
<evidence type="ECO:0000256" key="7">
    <source>
        <dbReference type="ARBA" id="ARBA00022723"/>
    </source>
</evidence>
<proteinExistence type="inferred from homology"/>
<evidence type="ECO:0000256" key="3">
    <source>
        <dbReference type="ARBA" id="ARBA00006490"/>
    </source>
</evidence>
<evidence type="ECO:0000256" key="12">
    <source>
        <dbReference type="RuleBase" id="RU004504"/>
    </source>
</evidence>
<dbReference type="InterPro" id="IPR015424">
    <property type="entry name" value="PyrdxlP-dep_Trfase"/>
</dbReference>
<dbReference type="InterPro" id="IPR016454">
    <property type="entry name" value="Cysteine_dSase"/>
</dbReference>
<evidence type="ECO:0000256" key="11">
    <source>
        <dbReference type="ARBA" id="ARBA00050776"/>
    </source>
</evidence>
<dbReference type="PANTHER" id="PTHR11601:SF34">
    <property type="entry name" value="CYSTEINE DESULFURASE"/>
    <property type="match status" value="1"/>
</dbReference>
<dbReference type="Gene3D" id="3.90.1150.10">
    <property type="entry name" value="Aspartate Aminotransferase, domain 1"/>
    <property type="match status" value="1"/>
</dbReference>
<reference evidence="14 15" key="3">
    <citation type="submission" date="2019-09" db="EMBL/GenBank/DDBJ databases">
        <title>Taxonomic note: a critical rebuttal of the proposed division of the genus Arcobacter into six genera, emended descriptions of Arcobacter anaerophilus and the genus Arcobacter, and an assessment of genus-level boundaries for Epsilonproteobacteria using in silico genomic comparator tools.</title>
        <authorList>
            <person name="On S.L.W."/>
            <person name="Miller W.G."/>
            <person name="Biggs P."/>
            <person name="Cornelius A."/>
            <person name="Vandamme P."/>
        </authorList>
    </citation>
    <scope>NUCLEOTIDE SEQUENCE [LARGE SCALE GENOMIC DNA]</scope>
    <source>
        <strain evidence="14 15">LMG 26638</strain>
    </source>
</reference>
<evidence type="ECO:0000256" key="10">
    <source>
        <dbReference type="ARBA" id="ARBA00023014"/>
    </source>
</evidence>
<dbReference type="EC" id="2.8.1.7" evidence="4"/>
<keyword evidence="15" id="KW-1185">Reference proteome</keyword>
<organism evidence="14 15">
    <name type="scientific">Malaciobacter pacificus</name>
    <dbReference type="NCBI Taxonomy" id="1080223"/>
    <lineage>
        <taxon>Bacteria</taxon>
        <taxon>Pseudomonadati</taxon>
        <taxon>Campylobacterota</taxon>
        <taxon>Epsilonproteobacteria</taxon>
        <taxon>Campylobacterales</taxon>
        <taxon>Arcobacteraceae</taxon>
        <taxon>Malaciobacter</taxon>
    </lineage>
</organism>
<dbReference type="KEGG" id="apai:APAC_0680"/>
<dbReference type="PIRSF" id="PIRSF005572">
    <property type="entry name" value="NifS"/>
    <property type="match status" value="1"/>
</dbReference>
<comment type="cofactor">
    <cofactor evidence="1 12">
        <name>pyridoxal 5'-phosphate</name>
        <dbReference type="ChEBI" id="CHEBI:597326"/>
    </cofactor>
</comment>
<dbReference type="InterPro" id="IPR015421">
    <property type="entry name" value="PyrdxlP-dep_Trfase_major"/>
</dbReference>
<keyword evidence="9" id="KW-0408">Iron</keyword>
<dbReference type="PROSITE" id="PS00595">
    <property type="entry name" value="AA_TRANSFER_CLASS_5"/>
    <property type="match status" value="1"/>
</dbReference>
<dbReference type="Pfam" id="PF00266">
    <property type="entry name" value="Aminotran_5"/>
    <property type="match status" value="1"/>
</dbReference>
<protein>
    <recommendedName>
        <fullName evidence="4">cysteine desulfurase</fullName>
        <ecNumber evidence="4">2.8.1.7</ecNumber>
    </recommendedName>
</protein>
<comment type="catalytic activity">
    <reaction evidence="11">
        <text>(sulfur carrier)-H + L-cysteine = (sulfur carrier)-SH + L-alanine</text>
        <dbReference type="Rhea" id="RHEA:43892"/>
        <dbReference type="Rhea" id="RHEA-COMP:14737"/>
        <dbReference type="Rhea" id="RHEA-COMP:14739"/>
        <dbReference type="ChEBI" id="CHEBI:29917"/>
        <dbReference type="ChEBI" id="CHEBI:35235"/>
        <dbReference type="ChEBI" id="CHEBI:57972"/>
        <dbReference type="ChEBI" id="CHEBI:64428"/>
        <dbReference type="EC" id="2.8.1.7"/>
    </reaction>
</comment>
<evidence type="ECO:0000256" key="4">
    <source>
        <dbReference type="ARBA" id="ARBA00012239"/>
    </source>
</evidence>
<comment type="function">
    <text evidence="2">Catalyzes the removal of elemental sulfur atoms from cysteine to produce alanine. Seems to participate in the biosynthesis of the nitrogenase metalloclusters by providing the inorganic sulfur required for the Fe-S core formation.</text>
</comment>
<dbReference type="Proteomes" id="UP000322726">
    <property type="component" value="Chromosome"/>
</dbReference>
<keyword evidence="6" id="KW-0001">2Fe-2S</keyword>
<dbReference type="GO" id="GO:0046872">
    <property type="term" value="F:metal ion binding"/>
    <property type="evidence" value="ECO:0007669"/>
    <property type="project" value="UniProtKB-KW"/>
</dbReference>
<evidence type="ECO:0000256" key="2">
    <source>
        <dbReference type="ARBA" id="ARBA00003120"/>
    </source>
</evidence>
<evidence type="ECO:0000256" key="8">
    <source>
        <dbReference type="ARBA" id="ARBA00022898"/>
    </source>
</evidence>
<dbReference type="SUPFAM" id="SSF53383">
    <property type="entry name" value="PLP-dependent transferases"/>
    <property type="match status" value="1"/>
</dbReference>
<dbReference type="PANTHER" id="PTHR11601">
    <property type="entry name" value="CYSTEINE DESULFURYLASE FAMILY MEMBER"/>
    <property type="match status" value="1"/>
</dbReference>
<dbReference type="Gene3D" id="3.40.640.10">
    <property type="entry name" value="Type I PLP-dependent aspartate aminotransferase-like (Major domain)"/>
    <property type="match status" value="1"/>
</dbReference>
<keyword evidence="10" id="KW-0411">Iron-sulfur</keyword>
<dbReference type="GO" id="GO:0006534">
    <property type="term" value="P:cysteine metabolic process"/>
    <property type="evidence" value="ECO:0007669"/>
    <property type="project" value="InterPro"/>
</dbReference>
<reference evidence="15" key="2">
    <citation type="submission" date="2019-09" db="EMBL/GenBank/DDBJ databases">
        <title>Complete genome sequencing of four Arcobacter species reveals a diverse suite of mobile elements.</title>
        <authorList>
            <person name="On S.L.W."/>
            <person name="Miller W.G."/>
            <person name="Biggs P."/>
            <person name="Cornelius A."/>
            <person name="Vandamme P."/>
        </authorList>
    </citation>
    <scope>NUCLEOTIDE SEQUENCE [LARGE SCALE GENOMIC DNA]</scope>
    <source>
        <strain evidence="15">LMG 26638</strain>
    </source>
</reference>